<dbReference type="GO" id="GO:0006506">
    <property type="term" value="P:GPI anchor biosynthetic process"/>
    <property type="evidence" value="ECO:0007669"/>
    <property type="project" value="UniProtKB-UniPathway"/>
</dbReference>
<dbReference type="GO" id="GO:0016020">
    <property type="term" value="C:membrane"/>
    <property type="evidence" value="ECO:0007669"/>
    <property type="project" value="GOC"/>
</dbReference>
<protein>
    <recommendedName>
        <fullName evidence="2">N-acetylglucosaminylphosphatidylinositol deacetylase</fullName>
        <ecNumber evidence="2">3.5.1.89</ecNumber>
    </recommendedName>
</protein>
<proteinExistence type="inferred from homology"/>
<keyword evidence="3" id="KW-0732">Signal</keyword>
<dbReference type="EC" id="3.5.1.89" evidence="2"/>
<dbReference type="PANTHER" id="PTHR12993">
    <property type="entry name" value="N-ACETYLGLUCOSAMINYL-PHOSPHATIDYLINOSITOL DE-N-ACETYLASE-RELATED"/>
    <property type="match status" value="1"/>
</dbReference>
<organism evidence="4 5">
    <name type="scientific">Plectosphaerella cucumerina</name>
    <dbReference type="NCBI Taxonomy" id="40658"/>
    <lineage>
        <taxon>Eukaryota</taxon>
        <taxon>Fungi</taxon>
        <taxon>Dikarya</taxon>
        <taxon>Ascomycota</taxon>
        <taxon>Pezizomycotina</taxon>
        <taxon>Sordariomycetes</taxon>
        <taxon>Hypocreomycetidae</taxon>
        <taxon>Glomerellales</taxon>
        <taxon>Plectosphaerellaceae</taxon>
        <taxon>Plectosphaerella</taxon>
    </lineage>
</organism>
<dbReference type="InterPro" id="IPR024078">
    <property type="entry name" value="LmbE-like_dom_sf"/>
</dbReference>
<evidence type="ECO:0000256" key="1">
    <source>
        <dbReference type="ARBA" id="ARBA00006066"/>
    </source>
</evidence>
<comment type="caution">
    <text evidence="4">The sequence shown here is derived from an EMBL/GenBank/DDBJ whole genome shotgun (WGS) entry which is preliminary data.</text>
</comment>
<evidence type="ECO:0000256" key="2">
    <source>
        <dbReference type="ARBA" id="ARBA00012176"/>
    </source>
</evidence>
<sequence length="326" mass="35572">MWLLAAAAAFALLAALLPLAYNQAASVLAGSLPRLLNKRICLLIAHPDDEAMFFAPAVLALTRPETGNHVKILCLSSGNADGLGETRKKELVKSGMTLGLRQEDDVFVVDSPDFQDSMTLTWDPEKISSLLCDAFAPHSRRPSSPSSARPTANIDVLVTFDSQGVSSHPNHISLHAGARAFISALLRGKPGHTSPVDLYSLTSVPFWRKYSAFLDLLPTLASWRLAGGADDTSNVRRDENGQPHPRSLLFFSSLTGEGALPTAWRAMTTAHKSQMVWFRYGWITLSRYMVINDLVLEDVDPVPEAVDLPEAYADRDDVESELGSEM</sequence>
<dbReference type="OrthoDB" id="440160at2759"/>
<dbReference type="Pfam" id="PF02585">
    <property type="entry name" value="PIG-L"/>
    <property type="match status" value="1"/>
</dbReference>
<accession>A0A8K0X3Q2</accession>
<feature type="chain" id="PRO_5035458672" description="N-acetylglucosaminylphosphatidylinositol deacetylase" evidence="3">
    <location>
        <begin position="25"/>
        <end position="326"/>
    </location>
</feature>
<dbReference type="Gene3D" id="3.40.50.10320">
    <property type="entry name" value="LmbE-like"/>
    <property type="match status" value="1"/>
</dbReference>
<dbReference type="EMBL" id="JAGPXD010000003">
    <property type="protein sequence ID" value="KAH7361618.1"/>
    <property type="molecule type" value="Genomic_DNA"/>
</dbReference>
<dbReference type="PANTHER" id="PTHR12993:SF11">
    <property type="entry name" value="N-ACETYLGLUCOSAMINYL-PHOSPHATIDYLINOSITOL DE-N-ACETYLASE"/>
    <property type="match status" value="1"/>
</dbReference>
<name>A0A8K0X3Q2_9PEZI</name>
<feature type="signal peptide" evidence="3">
    <location>
        <begin position="1"/>
        <end position="24"/>
    </location>
</feature>
<dbReference type="SUPFAM" id="SSF102588">
    <property type="entry name" value="LmbE-like"/>
    <property type="match status" value="1"/>
</dbReference>
<dbReference type="AlphaFoldDB" id="A0A8K0X3Q2"/>
<keyword evidence="5" id="KW-1185">Reference proteome</keyword>
<dbReference type="GO" id="GO:0000225">
    <property type="term" value="F:N-acetylglucosaminylphosphatidylinositol deacetylase activity"/>
    <property type="evidence" value="ECO:0007669"/>
    <property type="project" value="UniProtKB-EC"/>
</dbReference>
<dbReference type="InterPro" id="IPR003737">
    <property type="entry name" value="GlcNAc_PI_deacetylase-related"/>
</dbReference>
<evidence type="ECO:0000313" key="5">
    <source>
        <dbReference type="Proteomes" id="UP000813385"/>
    </source>
</evidence>
<dbReference type="GO" id="GO:0005783">
    <property type="term" value="C:endoplasmic reticulum"/>
    <property type="evidence" value="ECO:0007669"/>
    <property type="project" value="TreeGrafter"/>
</dbReference>
<evidence type="ECO:0000313" key="4">
    <source>
        <dbReference type="EMBL" id="KAH7361618.1"/>
    </source>
</evidence>
<gene>
    <name evidence="4" type="ORF">B0T11DRAFT_76362</name>
</gene>
<evidence type="ECO:0000256" key="3">
    <source>
        <dbReference type="SAM" id="SignalP"/>
    </source>
</evidence>
<dbReference type="UniPathway" id="UPA00196"/>
<comment type="similarity">
    <text evidence="1">Belongs to the PIGL family.</text>
</comment>
<dbReference type="Proteomes" id="UP000813385">
    <property type="component" value="Unassembled WGS sequence"/>
</dbReference>
<reference evidence="4" key="1">
    <citation type="journal article" date="2021" name="Nat. Commun.">
        <title>Genetic determinants of endophytism in the Arabidopsis root mycobiome.</title>
        <authorList>
            <person name="Mesny F."/>
            <person name="Miyauchi S."/>
            <person name="Thiergart T."/>
            <person name="Pickel B."/>
            <person name="Atanasova L."/>
            <person name="Karlsson M."/>
            <person name="Huettel B."/>
            <person name="Barry K.W."/>
            <person name="Haridas S."/>
            <person name="Chen C."/>
            <person name="Bauer D."/>
            <person name="Andreopoulos W."/>
            <person name="Pangilinan J."/>
            <person name="LaButti K."/>
            <person name="Riley R."/>
            <person name="Lipzen A."/>
            <person name="Clum A."/>
            <person name="Drula E."/>
            <person name="Henrissat B."/>
            <person name="Kohler A."/>
            <person name="Grigoriev I.V."/>
            <person name="Martin F.M."/>
            <person name="Hacquard S."/>
        </authorList>
    </citation>
    <scope>NUCLEOTIDE SEQUENCE</scope>
    <source>
        <strain evidence="4">MPI-CAGE-AT-0016</strain>
    </source>
</reference>